<sequence length="275" mass="30416">MEEGKGTKSGKTRAQKDAHNARCVQYRQKIKRRLEELEQVKTKYYEMLPIFKQMQTENQQMKMELKQNESIIQCMQNCIRQFKTALEAQTANEALMRQIPIRWEVDGQSYTSFDESIGWFLSQTNVQHGLVSSTSGIVVQDDNELLGLGVSGATNFQASMDNLDQQMGFGQYYNNTAASIAAGPSSVAPNSHGNKAGVEINSAAGFLGTNHDLPEFDVTNNFNNLFNYELGAGIVPDSSVGFSLGAANPEEENDGNPPPHTLFQGHFGNDLHKTP</sequence>
<dbReference type="Proteomes" id="UP000701853">
    <property type="component" value="Chromosome 4"/>
</dbReference>
<name>A0A8J6D312_9ROSI</name>
<reference evidence="2 3" key="1">
    <citation type="journal article" date="2021" name="bioRxiv">
        <title>The Gossypium anomalum genome as a resource for cotton improvement and evolutionary analysis of hybrid incompatibility.</title>
        <authorList>
            <person name="Grover C.E."/>
            <person name="Yuan D."/>
            <person name="Arick M.A."/>
            <person name="Miller E.R."/>
            <person name="Hu G."/>
            <person name="Peterson D.G."/>
            <person name="Wendel J.F."/>
            <person name="Udall J.A."/>
        </authorList>
    </citation>
    <scope>NUCLEOTIDE SEQUENCE [LARGE SCALE GENOMIC DNA]</scope>
    <source>
        <strain evidence="2">JFW-Udall</strain>
        <tissue evidence="2">Leaf</tissue>
    </source>
</reference>
<organism evidence="2 3">
    <name type="scientific">Gossypium anomalum</name>
    <dbReference type="NCBI Taxonomy" id="47600"/>
    <lineage>
        <taxon>Eukaryota</taxon>
        <taxon>Viridiplantae</taxon>
        <taxon>Streptophyta</taxon>
        <taxon>Embryophyta</taxon>
        <taxon>Tracheophyta</taxon>
        <taxon>Spermatophyta</taxon>
        <taxon>Magnoliopsida</taxon>
        <taxon>eudicotyledons</taxon>
        <taxon>Gunneridae</taxon>
        <taxon>Pentapetalae</taxon>
        <taxon>rosids</taxon>
        <taxon>malvids</taxon>
        <taxon>Malvales</taxon>
        <taxon>Malvaceae</taxon>
        <taxon>Malvoideae</taxon>
        <taxon>Gossypium</taxon>
    </lineage>
</organism>
<dbReference type="OrthoDB" id="953454at2759"/>
<comment type="caution">
    <text evidence="2">The sequence shown here is derived from an EMBL/GenBank/DDBJ whole genome shotgun (WGS) entry which is preliminary data.</text>
</comment>
<evidence type="ECO:0000313" key="2">
    <source>
        <dbReference type="EMBL" id="KAG8496777.1"/>
    </source>
</evidence>
<gene>
    <name evidence="2" type="ORF">CXB51_007999</name>
</gene>
<protein>
    <recommendedName>
        <fullName evidence="4">BZIP domain-containing protein</fullName>
    </recommendedName>
</protein>
<dbReference type="EMBL" id="JAHUZN010000004">
    <property type="protein sequence ID" value="KAG8496777.1"/>
    <property type="molecule type" value="Genomic_DNA"/>
</dbReference>
<proteinExistence type="predicted"/>
<feature type="region of interest" description="Disordered" evidence="1">
    <location>
        <begin position="243"/>
        <end position="275"/>
    </location>
</feature>
<accession>A0A8J6D312</accession>
<evidence type="ECO:0000313" key="3">
    <source>
        <dbReference type="Proteomes" id="UP000701853"/>
    </source>
</evidence>
<evidence type="ECO:0008006" key="4">
    <source>
        <dbReference type="Google" id="ProtNLM"/>
    </source>
</evidence>
<keyword evidence="3" id="KW-1185">Reference proteome</keyword>
<evidence type="ECO:0000256" key="1">
    <source>
        <dbReference type="SAM" id="MobiDB-lite"/>
    </source>
</evidence>
<dbReference type="AlphaFoldDB" id="A0A8J6D312"/>